<accession>A0ABP5WA12</accession>
<name>A0ABP5WA12_9ACTN</name>
<proteinExistence type="predicted"/>
<organism evidence="1 2">
    <name type="scientific">Streptomyces macrosporus</name>
    <dbReference type="NCBI Taxonomy" id="44032"/>
    <lineage>
        <taxon>Bacteria</taxon>
        <taxon>Bacillati</taxon>
        <taxon>Actinomycetota</taxon>
        <taxon>Actinomycetes</taxon>
        <taxon>Kitasatosporales</taxon>
        <taxon>Streptomycetaceae</taxon>
        <taxon>Streptomyces</taxon>
    </lineage>
</organism>
<protein>
    <submittedName>
        <fullName evidence="1">Uncharacterized protein</fullName>
    </submittedName>
</protein>
<evidence type="ECO:0000313" key="1">
    <source>
        <dbReference type="EMBL" id="GAA2423148.1"/>
    </source>
</evidence>
<dbReference type="Proteomes" id="UP001501638">
    <property type="component" value="Unassembled WGS sequence"/>
</dbReference>
<dbReference type="EMBL" id="BAAASZ010000003">
    <property type="protein sequence ID" value="GAA2423148.1"/>
    <property type="molecule type" value="Genomic_DNA"/>
</dbReference>
<keyword evidence="2" id="KW-1185">Reference proteome</keyword>
<reference evidence="2" key="1">
    <citation type="journal article" date="2019" name="Int. J. Syst. Evol. Microbiol.">
        <title>The Global Catalogue of Microorganisms (GCM) 10K type strain sequencing project: providing services to taxonomists for standard genome sequencing and annotation.</title>
        <authorList>
            <consortium name="The Broad Institute Genomics Platform"/>
            <consortium name="The Broad Institute Genome Sequencing Center for Infectious Disease"/>
            <person name="Wu L."/>
            <person name="Ma J."/>
        </authorList>
    </citation>
    <scope>NUCLEOTIDE SEQUENCE [LARGE SCALE GENOMIC DNA]</scope>
    <source>
        <strain evidence="2">JCM 6305</strain>
    </source>
</reference>
<comment type="caution">
    <text evidence="1">The sequence shown here is derived from an EMBL/GenBank/DDBJ whole genome shotgun (WGS) entry which is preliminary data.</text>
</comment>
<evidence type="ECO:0000313" key="2">
    <source>
        <dbReference type="Proteomes" id="UP001501638"/>
    </source>
</evidence>
<gene>
    <name evidence="1" type="ORF">GCM10010405_01810</name>
</gene>
<sequence>MPARLPEGVEHLRPDGGMALAVLRRAVGPDLQQETDALHVAPRSSMSPMRVKGFTPIAGTVEASPPHVNGRTRKRSRNLFFRSGSRGWSVLSAPLTLLSGAPSFPAMKRFMTMPGIRER</sequence>